<protein>
    <submittedName>
        <fullName evidence="7">Uncharacterized protein LOC113515625 isoform X1</fullName>
    </submittedName>
</protein>
<keyword evidence="4" id="KW-1133">Transmembrane helix</keyword>
<feature type="transmembrane region" description="Helical" evidence="4">
    <location>
        <begin position="20"/>
        <end position="38"/>
    </location>
</feature>
<dbReference type="Gene3D" id="1.10.100.10">
    <property type="entry name" value="Insulin-like"/>
    <property type="match status" value="1"/>
</dbReference>
<keyword evidence="3" id="KW-0732">Signal</keyword>
<dbReference type="OrthoDB" id="9973665at2759"/>
<organism evidence="6 7">
    <name type="scientific">Galleria mellonella</name>
    <name type="common">Greater wax moth</name>
    <dbReference type="NCBI Taxonomy" id="7137"/>
    <lineage>
        <taxon>Eukaryota</taxon>
        <taxon>Metazoa</taxon>
        <taxon>Ecdysozoa</taxon>
        <taxon>Arthropoda</taxon>
        <taxon>Hexapoda</taxon>
        <taxon>Insecta</taxon>
        <taxon>Pterygota</taxon>
        <taxon>Neoptera</taxon>
        <taxon>Endopterygota</taxon>
        <taxon>Lepidoptera</taxon>
        <taxon>Glossata</taxon>
        <taxon>Ditrysia</taxon>
        <taxon>Pyraloidea</taxon>
        <taxon>Pyralidae</taxon>
        <taxon>Galleriinae</taxon>
        <taxon>Galleria</taxon>
    </lineage>
</organism>
<evidence type="ECO:0000256" key="4">
    <source>
        <dbReference type="SAM" id="Phobius"/>
    </source>
</evidence>
<dbReference type="InterPro" id="IPR022353">
    <property type="entry name" value="Insulin_CS"/>
</dbReference>
<dbReference type="InterPro" id="IPR036438">
    <property type="entry name" value="Insulin-like_sf"/>
</dbReference>
<dbReference type="KEGG" id="gmw:113515625"/>
<keyword evidence="6" id="KW-1185">Reference proteome</keyword>
<dbReference type="GeneID" id="113515625"/>
<proteinExistence type="inferred from homology"/>
<sequence length="146" mass="16892">MSHLAGICQTEQSFSGASNMISRSIQFLCCICIILLLYRNVVHAEEVQTYKITDTVSFCSSKLSVMISKLCDNQYKIVKRDTSILIGKLSPRRLEEQEFAKERWRRLRRQVANECCNQPCSLENLIMYCSEDAKVLRENPDLFEIN</sequence>
<dbReference type="RefSeq" id="XP_031768164.1">
    <property type="nucleotide sequence ID" value="XM_031912304.2"/>
</dbReference>
<keyword evidence="4" id="KW-0472">Membrane</keyword>
<dbReference type="Pfam" id="PF00049">
    <property type="entry name" value="Insulin"/>
    <property type="match status" value="1"/>
</dbReference>
<evidence type="ECO:0000313" key="6">
    <source>
        <dbReference type="Proteomes" id="UP001652740"/>
    </source>
</evidence>
<keyword evidence="4" id="KW-0812">Transmembrane</keyword>
<reference evidence="7" key="1">
    <citation type="submission" date="2025-08" db="UniProtKB">
        <authorList>
            <consortium name="RefSeq"/>
        </authorList>
    </citation>
    <scope>IDENTIFICATION</scope>
    <source>
        <tissue evidence="7">Whole larvae</tissue>
    </source>
</reference>
<accession>A0A6J3CAQ9</accession>
<evidence type="ECO:0000259" key="5">
    <source>
        <dbReference type="Pfam" id="PF00049"/>
    </source>
</evidence>
<dbReference type="GO" id="GO:0005576">
    <property type="term" value="C:extracellular region"/>
    <property type="evidence" value="ECO:0007669"/>
    <property type="project" value="InterPro"/>
</dbReference>
<evidence type="ECO:0000313" key="7">
    <source>
        <dbReference type="RefSeq" id="XP_031768164.1"/>
    </source>
</evidence>
<evidence type="ECO:0000256" key="1">
    <source>
        <dbReference type="ARBA" id="ARBA00009034"/>
    </source>
</evidence>
<dbReference type="SUPFAM" id="SSF56994">
    <property type="entry name" value="Insulin-like"/>
    <property type="match status" value="1"/>
</dbReference>
<keyword evidence="2" id="KW-0165">Cleavage on pair of basic residues</keyword>
<dbReference type="InParanoid" id="A0A6J3CAQ9"/>
<evidence type="ECO:0000256" key="3">
    <source>
        <dbReference type="ARBA" id="ARBA00022729"/>
    </source>
</evidence>
<comment type="similarity">
    <text evidence="1">Belongs to the insulin family.</text>
</comment>
<dbReference type="Proteomes" id="UP001652740">
    <property type="component" value="Unplaced"/>
</dbReference>
<dbReference type="GO" id="GO:0005179">
    <property type="term" value="F:hormone activity"/>
    <property type="evidence" value="ECO:0007669"/>
    <property type="project" value="InterPro"/>
</dbReference>
<feature type="domain" description="Insulin-like" evidence="5">
    <location>
        <begin position="58"/>
        <end position="129"/>
    </location>
</feature>
<dbReference type="InterPro" id="IPR016179">
    <property type="entry name" value="Insulin-like"/>
</dbReference>
<evidence type="ECO:0000256" key="2">
    <source>
        <dbReference type="ARBA" id="ARBA00022685"/>
    </source>
</evidence>
<gene>
    <name evidence="7" type="primary">LOC113515625</name>
</gene>
<dbReference type="AlphaFoldDB" id="A0A6J3CAQ9"/>
<name>A0A6J3CAQ9_GALME</name>
<dbReference type="PROSITE" id="PS00262">
    <property type="entry name" value="INSULIN"/>
    <property type="match status" value="1"/>
</dbReference>